<dbReference type="Proteomes" id="UP000269945">
    <property type="component" value="Unassembled WGS sequence"/>
</dbReference>
<organism evidence="1 2">
    <name type="scientific">Gulo gulo</name>
    <name type="common">Wolverine</name>
    <name type="synonym">Gluton</name>
    <dbReference type="NCBI Taxonomy" id="48420"/>
    <lineage>
        <taxon>Eukaryota</taxon>
        <taxon>Metazoa</taxon>
        <taxon>Chordata</taxon>
        <taxon>Craniata</taxon>
        <taxon>Vertebrata</taxon>
        <taxon>Euteleostomi</taxon>
        <taxon>Mammalia</taxon>
        <taxon>Eutheria</taxon>
        <taxon>Laurasiatheria</taxon>
        <taxon>Carnivora</taxon>
        <taxon>Caniformia</taxon>
        <taxon>Musteloidea</taxon>
        <taxon>Mustelidae</taxon>
        <taxon>Guloninae</taxon>
        <taxon>Gulo</taxon>
    </lineage>
</organism>
<evidence type="ECO:0000313" key="1">
    <source>
        <dbReference type="EMBL" id="VCX10338.1"/>
    </source>
</evidence>
<protein>
    <submittedName>
        <fullName evidence="1">Uncharacterized protein</fullName>
    </submittedName>
</protein>
<dbReference type="EMBL" id="CYRY02033247">
    <property type="protein sequence ID" value="VCX10338.1"/>
    <property type="molecule type" value="Genomic_DNA"/>
</dbReference>
<keyword evidence="2" id="KW-1185">Reference proteome</keyword>
<gene>
    <name evidence="1" type="ORF">BN2614_LOCUS3</name>
</gene>
<comment type="caution">
    <text evidence="1">The sequence shown here is derived from an EMBL/GenBank/DDBJ whole genome shotgun (WGS) entry which is preliminary data.</text>
</comment>
<evidence type="ECO:0000313" key="2">
    <source>
        <dbReference type="Proteomes" id="UP000269945"/>
    </source>
</evidence>
<dbReference type="AlphaFoldDB" id="A0A9X9Q477"/>
<accession>A0A9X9Q477</accession>
<name>A0A9X9Q477_GULGU</name>
<sequence>MKLTLCALNPLPVVGRPYLYTPTLDTLCLGFPLEYLSGIRLKAWRLYMVFFSGYW</sequence>
<reference evidence="1 2" key="1">
    <citation type="submission" date="2018-10" db="EMBL/GenBank/DDBJ databases">
        <authorList>
            <person name="Ekblom R."/>
            <person name="Jareborg N."/>
        </authorList>
    </citation>
    <scope>NUCLEOTIDE SEQUENCE [LARGE SCALE GENOMIC DNA]</scope>
    <source>
        <tissue evidence="1">Muscle</tissue>
    </source>
</reference>
<proteinExistence type="predicted"/>